<sequence>MGIKKLKITFITCLILMFSALAVGCSKSTSTNSEEKSNKEHKTRTVSTAMGKVEVPANPKRIVINYFQGDLLSLGVKPLATSHMEGDSALKDELKGVKIVEKWEPEEIMALNPDLIIVTTEEQYKKFNKIVPTVFIPFTKISSEERLTLIAEAVGKQEEAKKVINNFKNKVETSKKKLEAAGVMDKTFTLIEQDTKQITVFGNNWGRGGEILYDYLGLKAPDVIKKEIINGEQYKDVSLEAFPEYSGDYIIQAVWNYGGDNLKDNNLWRSLPAVKEDRVIKTDWNLFFYKDLYSMDKQLDYLVNAILKTTKK</sequence>
<comment type="similarity">
    <text evidence="2">Belongs to the bacterial solute-binding protein 8 family.</text>
</comment>
<dbReference type="EMBL" id="JXSU01000006">
    <property type="protein sequence ID" value="KIS25296.1"/>
    <property type="molecule type" value="Genomic_DNA"/>
</dbReference>
<dbReference type="Pfam" id="PF01497">
    <property type="entry name" value="Peripla_BP_2"/>
    <property type="match status" value="1"/>
</dbReference>
<dbReference type="PROSITE" id="PS51257">
    <property type="entry name" value="PROKAR_LIPOPROTEIN"/>
    <property type="match status" value="1"/>
</dbReference>
<dbReference type="AlphaFoldDB" id="A0A0D1C2I6"/>
<evidence type="ECO:0000256" key="3">
    <source>
        <dbReference type="ARBA" id="ARBA00022448"/>
    </source>
</evidence>
<dbReference type="GO" id="GO:1901678">
    <property type="term" value="P:iron coordination entity transport"/>
    <property type="evidence" value="ECO:0007669"/>
    <property type="project" value="UniProtKB-ARBA"/>
</dbReference>
<feature type="signal peptide" evidence="5">
    <location>
        <begin position="1"/>
        <end position="22"/>
    </location>
</feature>
<dbReference type="PANTHER" id="PTHR30532">
    <property type="entry name" value="IRON III DICITRATE-BINDING PERIPLASMIC PROTEIN"/>
    <property type="match status" value="1"/>
</dbReference>
<feature type="chain" id="PRO_5038331172" evidence="5">
    <location>
        <begin position="23"/>
        <end position="312"/>
    </location>
</feature>
<keyword evidence="4 5" id="KW-0732">Signal</keyword>
<evidence type="ECO:0000313" key="7">
    <source>
        <dbReference type="EMBL" id="KIS25296.1"/>
    </source>
</evidence>
<dbReference type="InterPro" id="IPR051313">
    <property type="entry name" value="Bact_iron-sidero_bind"/>
</dbReference>
<reference evidence="7 8" key="1">
    <citation type="submission" date="2014-06" db="EMBL/GenBank/DDBJ databases">
        <title>Genome characterization of distinct group I Clostridium botulinum lineages.</title>
        <authorList>
            <person name="Giordani F."/>
            <person name="Anselmo A."/>
            <person name="Fillo S."/>
            <person name="Palozzi A.M."/>
            <person name="Fortunato A."/>
            <person name="Gentile B."/>
            <person name="Ciammaruconi A."/>
            <person name="Anniballi F."/>
            <person name="De Medici D."/>
            <person name="Lista F."/>
        </authorList>
    </citation>
    <scope>NUCLEOTIDE SEQUENCE [LARGE SCALE GENOMIC DNA]</scope>
    <source>
        <strain evidence="7 8">B2 450</strain>
    </source>
</reference>
<dbReference type="PATRIC" id="fig|1379739.3.peg.619"/>
<accession>A0A0D1C2I6</accession>
<dbReference type="RefSeq" id="WP_043031054.1">
    <property type="nucleotide sequence ID" value="NZ_JXSU01000006.1"/>
</dbReference>
<evidence type="ECO:0000256" key="2">
    <source>
        <dbReference type="ARBA" id="ARBA00008814"/>
    </source>
</evidence>
<evidence type="ECO:0000259" key="6">
    <source>
        <dbReference type="PROSITE" id="PS50983"/>
    </source>
</evidence>
<protein>
    <submittedName>
        <fullName evidence="7">Ferrichrome ABC transporter substrate-binding protein</fullName>
    </submittedName>
</protein>
<comment type="caution">
    <text evidence="7">The sequence shown here is derived from an EMBL/GenBank/DDBJ whole genome shotgun (WGS) entry which is preliminary data.</text>
</comment>
<dbReference type="Proteomes" id="UP000032250">
    <property type="component" value="Unassembled WGS sequence"/>
</dbReference>
<dbReference type="PROSITE" id="PS50983">
    <property type="entry name" value="FE_B12_PBP"/>
    <property type="match status" value="1"/>
</dbReference>
<dbReference type="OrthoDB" id="9793175at2"/>
<organism evidence="7 8">
    <name type="scientific">Clostridium botulinum B2 450</name>
    <dbReference type="NCBI Taxonomy" id="1379739"/>
    <lineage>
        <taxon>Bacteria</taxon>
        <taxon>Bacillati</taxon>
        <taxon>Bacillota</taxon>
        <taxon>Clostridia</taxon>
        <taxon>Eubacteriales</taxon>
        <taxon>Clostridiaceae</taxon>
        <taxon>Clostridium</taxon>
    </lineage>
</organism>
<comment type="subcellular location">
    <subcellularLocation>
        <location evidence="1">Cell envelope</location>
    </subcellularLocation>
</comment>
<feature type="domain" description="Fe/B12 periplasmic-binding" evidence="6">
    <location>
        <begin position="59"/>
        <end position="310"/>
    </location>
</feature>
<keyword evidence="3" id="KW-0813">Transport</keyword>
<dbReference type="HOGENOM" id="CLU_038034_0_1_9"/>
<evidence type="ECO:0000313" key="8">
    <source>
        <dbReference type="Proteomes" id="UP000032250"/>
    </source>
</evidence>
<name>A0A0D1C2I6_CLOBO</name>
<evidence type="ECO:0000256" key="5">
    <source>
        <dbReference type="SAM" id="SignalP"/>
    </source>
</evidence>
<gene>
    <name evidence="7" type="ORF">N495_01575</name>
</gene>
<evidence type="ECO:0000256" key="4">
    <source>
        <dbReference type="ARBA" id="ARBA00022729"/>
    </source>
</evidence>
<dbReference type="GO" id="GO:0030288">
    <property type="term" value="C:outer membrane-bounded periplasmic space"/>
    <property type="evidence" value="ECO:0007669"/>
    <property type="project" value="TreeGrafter"/>
</dbReference>
<evidence type="ECO:0000256" key="1">
    <source>
        <dbReference type="ARBA" id="ARBA00004196"/>
    </source>
</evidence>
<dbReference type="Gene3D" id="3.40.50.1980">
    <property type="entry name" value="Nitrogenase molybdenum iron protein domain"/>
    <property type="match status" value="2"/>
</dbReference>
<dbReference type="InterPro" id="IPR002491">
    <property type="entry name" value="ABC_transptr_periplasmic_BD"/>
</dbReference>
<proteinExistence type="inferred from homology"/>
<dbReference type="SUPFAM" id="SSF53807">
    <property type="entry name" value="Helical backbone' metal receptor"/>
    <property type="match status" value="1"/>
</dbReference>
<dbReference type="PANTHER" id="PTHR30532:SF29">
    <property type="entry name" value="FE(3+) DICITRATE-BINDING PERIPLASMIC PROTEIN"/>
    <property type="match status" value="1"/>
</dbReference>